<reference evidence="2 3" key="1">
    <citation type="submission" date="2014-04" db="EMBL/GenBank/DDBJ databases">
        <authorList>
            <consortium name="DOE Joint Genome Institute"/>
            <person name="Kuo A."/>
            <person name="Tarkka M."/>
            <person name="Buscot F."/>
            <person name="Kohler A."/>
            <person name="Nagy L.G."/>
            <person name="Floudas D."/>
            <person name="Copeland A."/>
            <person name="Barry K.W."/>
            <person name="Cichocki N."/>
            <person name="Veneault-Fourrey C."/>
            <person name="LaButti K."/>
            <person name="Lindquist E.A."/>
            <person name="Lipzen A."/>
            <person name="Lundell T."/>
            <person name="Morin E."/>
            <person name="Murat C."/>
            <person name="Sun H."/>
            <person name="Tunlid A."/>
            <person name="Henrissat B."/>
            <person name="Grigoriev I.V."/>
            <person name="Hibbett D.S."/>
            <person name="Martin F."/>
            <person name="Nordberg H.P."/>
            <person name="Cantor M.N."/>
            <person name="Hua S.X."/>
        </authorList>
    </citation>
    <scope>NUCLEOTIDE SEQUENCE [LARGE SCALE GENOMIC DNA]</scope>
    <source>
        <strain evidence="2 3">F 1598</strain>
    </source>
</reference>
<gene>
    <name evidence="2" type="ORF">PILCRDRAFT_14177</name>
</gene>
<keyword evidence="3" id="KW-1185">Reference proteome</keyword>
<dbReference type="HOGENOM" id="CLU_2923495_0_0_1"/>
<dbReference type="AlphaFoldDB" id="A0A0C3EQB3"/>
<protein>
    <submittedName>
        <fullName evidence="2">Uncharacterized protein</fullName>
    </submittedName>
</protein>
<organism evidence="2 3">
    <name type="scientific">Piloderma croceum (strain F 1598)</name>
    <dbReference type="NCBI Taxonomy" id="765440"/>
    <lineage>
        <taxon>Eukaryota</taxon>
        <taxon>Fungi</taxon>
        <taxon>Dikarya</taxon>
        <taxon>Basidiomycota</taxon>
        <taxon>Agaricomycotina</taxon>
        <taxon>Agaricomycetes</taxon>
        <taxon>Agaricomycetidae</taxon>
        <taxon>Atheliales</taxon>
        <taxon>Atheliaceae</taxon>
        <taxon>Piloderma</taxon>
    </lineage>
</organism>
<accession>A0A0C3EQB3</accession>
<dbReference type="InParanoid" id="A0A0C3EQB3"/>
<dbReference type="EMBL" id="KN833056">
    <property type="protein sequence ID" value="KIM74745.1"/>
    <property type="molecule type" value="Genomic_DNA"/>
</dbReference>
<keyword evidence="1" id="KW-0732">Signal</keyword>
<proteinExistence type="predicted"/>
<evidence type="ECO:0000256" key="1">
    <source>
        <dbReference type="SAM" id="SignalP"/>
    </source>
</evidence>
<evidence type="ECO:0000313" key="2">
    <source>
        <dbReference type="EMBL" id="KIM74745.1"/>
    </source>
</evidence>
<evidence type="ECO:0000313" key="3">
    <source>
        <dbReference type="Proteomes" id="UP000054166"/>
    </source>
</evidence>
<reference evidence="3" key="2">
    <citation type="submission" date="2015-01" db="EMBL/GenBank/DDBJ databases">
        <title>Evolutionary Origins and Diversification of the Mycorrhizal Mutualists.</title>
        <authorList>
            <consortium name="DOE Joint Genome Institute"/>
            <consortium name="Mycorrhizal Genomics Consortium"/>
            <person name="Kohler A."/>
            <person name="Kuo A."/>
            <person name="Nagy L.G."/>
            <person name="Floudas D."/>
            <person name="Copeland A."/>
            <person name="Barry K.W."/>
            <person name="Cichocki N."/>
            <person name="Veneault-Fourrey C."/>
            <person name="LaButti K."/>
            <person name="Lindquist E.A."/>
            <person name="Lipzen A."/>
            <person name="Lundell T."/>
            <person name="Morin E."/>
            <person name="Murat C."/>
            <person name="Riley R."/>
            <person name="Ohm R."/>
            <person name="Sun H."/>
            <person name="Tunlid A."/>
            <person name="Henrissat B."/>
            <person name="Grigoriev I.V."/>
            <person name="Hibbett D.S."/>
            <person name="Martin F."/>
        </authorList>
    </citation>
    <scope>NUCLEOTIDE SEQUENCE [LARGE SCALE GENOMIC DNA]</scope>
    <source>
        <strain evidence="3">F 1598</strain>
    </source>
</reference>
<name>A0A0C3EQB3_PILCF</name>
<sequence length="58" mass="6406">MRFNFSLVALLLYALNAQPVTSAAMGARDYTSLLKRIGNCCFANYGKVPWDETADSET</sequence>
<feature type="signal peptide" evidence="1">
    <location>
        <begin position="1"/>
        <end position="22"/>
    </location>
</feature>
<dbReference type="Proteomes" id="UP000054166">
    <property type="component" value="Unassembled WGS sequence"/>
</dbReference>
<feature type="chain" id="PRO_5002177131" evidence="1">
    <location>
        <begin position="23"/>
        <end position="58"/>
    </location>
</feature>